<dbReference type="InterPro" id="IPR057253">
    <property type="entry name" value="CoiA-like_N"/>
</dbReference>
<dbReference type="AlphaFoldDB" id="A0A0R1LS58"/>
<dbReference type="STRING" id="1423776.FD04_GL001304"/>
<feature type="domain" description="Competence protein CoiA nuclease-like" evidence="1">
    <location>
        <begin position="59"/>
        <end position="191"/>
    </location>
</feature>
<gene>
    <name evidence="3" type="ORF">FD04_GL001304</name>
</gene>
<protein>
    <submittedName>
        <fullName evidence="3">Competence protein</fullName>
    </submittedName>
</protein>
<dbReference type="RefSeq" id="WP_054701256.1">
    <property type="nucleotide sequence ID" value="NZ_AZEE01000028.1"/>
</dbReference>
<reference evidence="3 4" key="1">
    <citation type="journal article" date="2015" name="Genome Announc.">
        <title>Expanding the biotechnology potential of lactobacilli through comparative genomics of 213 strains and associated genera.</title>
        <authorList>
            <person name="Sun Z."/>
            <person name="Harris H.M."/>
            <person name="McCann A."/>
            <person name="Guo C."/>
            <person name="Argimon S."/>
            <person name="Zhang W."/>
            <person name="Yang X."/>
            <person name="Jeffery I.B."/>
            <person name="Cooney J.C."/>
            <person name="Kagawa T.F."/>
            <person name="Liu W."/>
            <person name="Song Y."/>
            <person name="Salvetti E."/>
            <person name="Wrobel A."/>
            <person name="Rasinkangas P."/>
            <person name="Parkhill J."/>
            <person name="Rea M.C."/>
            <person name="O'Sullivan O."/>
            <person name="Ritari J."/>
            <person name="Douillard F.P."/>
            <person name="Paul Ross R."/>
            <person name="Yang R."/>
            <person name="Briner A.E."/>
            <person name="Felis G.E."/>
            <person name="de Vos W.M."/>
            <person name="Barrangou R."/>
            <person name="Klaenhammer T.R."/>
            <person name="Caufield P.W."/>
            <person name="Cui Y."/>
            <person name="Zhang H."/>
            <person name="O'Toole P.W."/>
        </authorList>
    </citation>
    <scope>NUCLEOTIDE SEQUENCE [LARGE SCALE GENOMIC DNA]</scope>
    <source>
        <strain evidence="3 4">DSM 19909</strain>
    </source>
</reference>
<dbReference type="Pfam" id="PF06054">
    <property type="entry name" value="CoiA_nuc"/>
    <property type="match status" value="1"/>
</dbReference>
<dbReference type="Proteomes" id="UP000051160">
    <property type="component" value="Unassembled WGS sequence"/>
</dbReference>
<evidence type="ECO:0000259" key="2">
    <source>
        <dbReference type="Pfam" id="PF25164"/>
    </source>
</evidence>
<accession>A0A0R1LS58</accession>
<name>A0A0R1LS58_9LACO</name>
<proteinExistence type="predicted"/>
<evidence type="ECO:0000313" key="3">
    <source>
        <dbReference type="EMBL" id="KRK98320.1"/>
    </source>
</evidence>
<feature type="domain" description="Competence protein CoiA-like N-terminal" evidence="2">
    <location>
        <begin position="13"/>
        <end position="55"/>
    </location>
</feature>
<dbReference type="OrthoDB" id="3784230at2"/>
<evidence type="ECO:0000259" key="1">
    <source>
        <dbReference type="Pfam" id="PF06054"/>
    </source>
</evidence>
<comment type="caution">
    <text evidence="3">The sequence shown here is derived from an EMBL/GenBank/DDBJ whole genome shotgun (WGS) entry which is preliminary data.</text>
</comment>
<organism evidence="3 4">
    <name type="scientific">Secundilactobacillus odoratitofui DSM 19909 = JCM 15043</name>
    <dbReference type="NCBI Taxonomy" id="1423776"/>
    <lineage>
        <taxon>Bacteria</taxon>
        <taxon>Bacillati</taxon>
        <taxon>Bacillota</taxon>
        <taxon>Bacilli</taxon>
        <taxon>Lactobacillales</taxon>
        <taxon>Lactobacillaceae</taxon>
        <taxon>Secundilactobacillus</taxon>
    </lineage>
</organism>
<dbReference type="InterPro" id="IPR010330">
    <property type="entry name" value="CoiA_nuc"/>
</dbReference>
<dbReference type="Pfam" id="PF25164">
    <property type="entry name" value="CoiA_N"/>
    <property type="match status" value="1"/>
</dbReference>
<dbReference type="PATRIC" id="fig|1423776.4.peg.1318"/>
<evidence type="ECO:0000313" key="4">
    <source>
        <dbReference type="Proteomes" id="UP000051160"/>
    </source>
</evidence>
<sequence>MLVAHSTQKRQVVAKKANRQARYYCPGCGSSVILKRGTKMIAHFAHRTKTKCQVFSEAESQTHLMGKWQLATYLGTHRVKLEPYIASIQQRPDLMLYRDSSILAIEYQCATISVARLQSRTAGYRRVDIPVVWVLGPNYQHIDTITQAQAWLRYSSKWGWHLLFWHGPTQQLEIRHHIVFTVQARLHYQTTLENRPQTASQPSQEGLVKQFQKQIQMGLYYRTNKWTKLQTFCYQHRGLLQTIPTSCFSFTFKAPLICEPPVLWAGLMLILLLEQPVGTVISKSQLSVWCDLVMTQLTATQLVQCEPSWVTTCWQQVMSDWQEWLIGHQYVLAIGDDQLQILAQR</sequence>
<keyword evidence="4" id="KW-1185">Reference proteome</keyword>
<dbReference type="EMBL" id="AZEE01000028">
    <property type="protein sequence ID" value="KRK98320.1"/>
    <property type="molecule type" value="Genomic_DNA"/>
</dbReference>